<evidence type="ECO:0000313" key="2">
    <source>
        <dbReference type="Proteomes" id="UP000237797"/>
    </source>
</evidence>
<gene>
    <name evidence="1" type="ORF">CLV97_14810</name>
</gene>
<dbReference type="EMBL" id="PVNE01000048">
    <property type="protein sequence ID" value="PRX38562.1"/>
    <property type="molecule type" value="Genomic_DNA"/>
</dbReference>
<sequence>MFLALRELKHAKFRFFMIGMILLLISWLVFILSGLEAISKFGLHTK</sequence>
<accession>A0A2T0L9Z5</accession>
<proteinExistence type="predicted"/>
<dbReference type="AlphaFoldDB" id="A0A2T0L9Z5"/>
<comment type="caution">
    <text evidence="1">The sequence shown here is derived from an EMBL/GenBank/DDBJ whole genome shotgun (WGS) entry which is preliminary data.</text>
</comment>
<protein>
    <submittedName>
        <fullName evidence="1">Uncharacterized protein</fullName>
    </submittedName>
</protein>
<name>A0A2T0L9Z5_9BACL</name>
<keyword evidence="2" id="KW-1185">Reference proteome</keyword>
<dbReference type="Proteomes" id="UP000237797">
    <property type="component" value="Unassembled WGS sequence"/>
</dbReference>
<organism evidence="1 2">
    <name type="scientific">Planifilum fimeticola</name>
    <dbReference type="NCBI Taxonomy" id="201975"/>
    <lineage>
        <taxon>Bacteria</taxon>
        <taxon>Bacillati</taxon>
        <taxon>Bacillota</taxon>
        <taxon>Bacilli</taxon>
        <taxon>Bacillales</taxon>
        <taxon>Thermoactinomycetaceae</taxon>
        <taxon>Planifilum</taxon>
    </lineage>
</organism>
<reference evidence="1 2" key="1">
    <citation type="submission" date="2018-03" db="EMBL/GenBank/DDBJ databases">
        <title>Genomic Encyclopedia of Archaeal and Bacterial Type Strains, Phase II (KMG-II): from individual species to whole genera.</title>
        <authorList>
            <person name="Goeker M."/>
        </authorList>
    </citation>
    <scope>NUCLEOTIDE SEQUENCE [LARGE SCALE GENOMIC DNA]</scope>
    <source>
        <strain evidence="1 2">DSM 44946</strain>
    </source>
</reference>
<evidence type="ECO:0000313" key="1">
    <source>
        <dbReference type="EMBL" id="PRX38562.1"/>
    </source>
</evidence>